<reference evidence="2" key="1">
    <citation type="journal article" date="2015" name="Nature">
        <title>Complex archaea that bridge the gap between prokaryotes and eukaryotes.</title>
        <authorList>
            <person name="Spang A."/>
            <person name="Saw J.H."/>
            <person name="Jorgensen S.L."/>
            <person name="Zaremba-Niedzwiedzka K."/>
            <person name="Martijn J."/>
            <person name="Lind A.E."/>
            <person name="van Eijk R."/>
            <person name="Schleper C."/>
            <person name="Guy L."/>
            <person name="Ettema T.J."/>
        </authorList>
    </citation>
    <scope>NUCLEOTIDE SEQUENCE</scope>
</reference>
<dbReference type="GO" id="GO:0036297">
    <property type="term" value="P:interstrand cross-link repair"/>
    <property type="evidence" value="ECO:0007669"/>
    <property type="project" value="TreeGrafter"/>
</dbReference>
<gene>
    <name evidence="2" type="ORF">LCGC14_3025430</name>
</gene>
<proteinExistence type="predicted"/>
<feature type="domain" description="Helicase C-terminal" evidence="1">
    <location>
        <begin position="54"/>
        <end position="217"/>
    </location>
</feature>
<feature type="non-terminal residue" evidence="2">
    <location>
        <position position="360"/>
    </location>
</feature>
<evidence type="ECO:0000313" key="2">
    <source>
        <dbReference type="EMBL" id="KKK60331.1"/>
    </source>
</evidence>
<dbReference type="GO" id="GO:0043138">
    <property type="term" value="F:3'-5' DNA helicase activity"/>
    <property type="evidence" value="ECO:0007669"/>
    <property type="project" value="TreeGrafter"/>
</dbReference>
<dbReference type="Pfam" id="PF00271">
    <property type="entry name" value="Helicase_C"/>
    <property type="match status" value="1"/>
</dbReference>
<dbReference type="SMART" id="SM00490">
    <property type="entry name" value="HELICc"/>
    <property type="match status" value="1"/>
</dbReference>
<dbReference type="PANTHER" id="PTHR47957:SF3">
    <property type="entry name" value="ATP-DEPENDENT HELICASE HRQ1"/>
    <property type="match status" value="1"/>
</dbReference>
<dbReference type="InterPro" id="IPR001650">
    <property type="entry name" value="Helicase_C-like"/>
</dbReference>
<evidence type="ECO:0000259" key="1">
    <source>
        <dbReference type="PROSITE" id="PS51194"/>
    </source>
</evidence>
<dbReference type="PANTHER" id="PTHR47957">
    <property type="entry name" value="ATP-DEPENDENT HELICASE HRQ1"/>
    <property type="match status" value="1"/>
</dbReference>
<comment type="caution">
    <text evidence="2">The sequence shown here is derived from an EMBL/GenBank/DDBJ whole genome shotgun (WGS) entry which is preliminary data.</text>
</comment>
<organism evidence="2">
    <name type="scientific">marine sediment metagenome</name>
    <dbReference type="NCBI Taxonomy" id="412755"/>
    <lineage>
        <taxon>unclassified sequences</taxon>
        <taxon>metagenomes</taxon>
        <taxon>ecological metagenomes</taxon>
    </lineage>
</organism>
<dbReference type="InterPro" id="IPR027417">
    <property type="entry name" value="P-loop_NTPase"/>
</dbReference>
<name>A0A0F8ZK47_9ZZZZ</name>
<feature type="non-terminal residue" evidence="2">
    <location>
        <position position="1"/>
    </location>
</feature>
<dbReference type="GO" id="GO:0005634">
    <property type="term" value="C:nucleus"/>
    <property type="evidence" value="ECO:0007669"/>
    <property type="project" value="TreeGrafter"/>
</dbReference>
<dbReference type="AlphaFoldDB" id="A0A0F8ZK47"/>
<dbReference type="GO" id="GO:0006289">
    <property type="term" value="P:nucleotide-excision repair"/>
    <property type="evidence" value="ECO:0007669"/>
    <property type="project" value="TreeGrafter"/>
</dbReference>
<protein>
    <recommendedName>
        <fullName evidence="1">Helicase C-terminal domain-containing protein</fullName>
    </recommendedName>
</protein>
<dbReference type="PROSITE" id="PS51194">
    <property type="entry name" value="HELICASE_CTER"/>
    <property type="match status" value="1"/>
</dbReference>
<dbReference type="SUPFAM" id="SSF52540">
    <property type="entry name" value="P-loop containing nucleoside triphosphate hydrolases"/>
    <property type="match status" value="1"/>
</dbReference>
<sequence>YLKYEAKQNGVTFNNKTYKEFIKQLLKLLTEAGWLNKTAGKNKENKETFLYQLRIDQIIWKMGDGKTVKPDYVKIRSYKEYKQKPNTFYQKLYRTDFRNRKKLIGREHTGQLGNEDRIEREQNFKKGVYSALFCSPTMELGIDISDLNVVHMRNVPPNPSNYAQRSGRAGRSGQAALIFTSCSVYSPHDSHYFKHATDLVSGIVAPPKIDLTNKELLESHLNAVFLAEVKLNELNQHLIDLFDKDDKENFPLLAEVQAQLNLGQQSRNQIKYIFGKVVADLKATKSDSMFWLNDEWIDRVISLAPKSFNSSLNRWRKLYIAALKQSNDAHEMANSGLYASNSDEMKEAKRNWVQAIRQRE</sequence>
<dbReference type="EMBL" id="LAZR01063022">
    <property type="protein sequence ID" value="KKK60331.1"/>
    <property type="molecule type" value="Genomic_DNA"/>
</dbReference>
<dbReference type="Gene3D" id="3.40.50.300">
    <property type="entry name" value="P-loop containing nucleotide triphosphate hydrolases"/>
    <property type="match status" value="1"/>
</dbReference>
<accession>A0A0F8ZK47</accession>